<keyword evidence="1" id="KW-0472">Membrane</keyword>
<sequence>MNEGPACKVPPHKPGKLLGWLGILGVGACGILCCGLAPVLFAAGAGFGLSSLLAWGRKYDLVLLFIGVVVVLFALWWRSRRQRT</sequence>
<keyword evidence="1" id="KW-1133">Transmembrane helix</keyword>
<dbReference type="EMBL" id="BJXB01000004">
    <property type="protein sequence ID" value="GEM45489.1"/>
    <property type="molecule type" value="Genomic_DNA"/>
</dbReference>
<dbReference type="Gene3D" id="1.10.287.910">
    <property type="entry name" value="bacterial mercury transporter, merf"/>
    <property type="match status" value="1"/>
</dbReference>
<evidence type="ECO:0008006" key="4">
    <source>
        <dbReference type="Google" id="ProtNLM"/>
    </source>
</evidence>
<evidence type="ECO:0000256" key="1">
    <source>
        <dbReference type="SAM" id="Phobius"/>
    </source>
</evidence>
<dbReference type="RefSeq" id="WP_146882948.1">
    <property type="nucleotide sequence ID" value="NZ_BJXB01000004.1"/>
</dbReference>
<reference evidence="2 3" key="1">
    <citation type="submission" date="2019-07" db="EMBL/GenBank/DDBJ databases">
        <title>Whole genome shotgun sequence of Deinococcus cellulosilyticus NBRC 106333.</title>
        <authorList>
            <person name="Hosoyama A."/>
            <person name="Uohara A."/>
            <person name="Ohji S."/>
            <person name="Ichikawa N."/>
        </authorList>
    </citation>
    <scope>NUCLEOTIDE SEQUENCE [LARGE SCALE GENOMIC DNA]</scope>
    <source>
        <strain evidence="2 3">NBRC 106333</strain>
    </source>
</reference>
<keyword evidence="3" id="KW-1185">Reference proteome</keyword>
<keyword evidence="1" id="KW-0812">Transmembrane</keyword>
<evidence type="ECO:0000313" key="3">
    <source>
        <dbReference type="Proteomes" id="UP000321306"/>
    </source>
</evidence>
<name>A0A511MY39_DEIC1</name>
<evidence type="ECO:0000313" key="2">
    <source>
        <dbReference type="EMBL" id="GEM45489.1"/>
    </source>
</evidence>
<feature type="transmembrane region" description="Helical" evidence="1">
    <location>
        <begin position="61"/>
        <end position="77"/>
    </location>
</feature>
<feature type="transmembrane region" description="Helical" evidence="1">
    <location>
        <begin position="17"/>
        <end position="41"/>
    </location>
</feature>
<accession>A0A511MY39</accession>
<protein>
    <recommendedName>
        <fullName evidence="4">Mercuric ion transport protein</fullName>
    </recommendedName>
</protein>
<gene>
    <name evidence="2" type="ORF">DC3_11240</name>
</gene>
<proteinExistence type="predicted"/>
<comment type="caution">
    <text evidence="2">The sequence shown here is derived from an EMBL/GenBank/DDBJ whole genome shotgun (WGS) entry which is preliminary data.</text>
</comment>
<dbReference type="Proteomes" id="UP000321306">
    <property type="component" value="Unassembled WGS sequence"/>
</dbReference>
<dbReference type="AlphaFoldDB" id="A0A511MY39"/>
<organism evidence="2 3">
    <name type="scientific">Deinococcus cellulosilyticus (strain DSM 18568 / NBRC 106333 / KACC 11606 / 5516J-15)</name>
    <dbReference type="NCBI Taxonomy" id="1223518"/>
    <lineage>
        <taxon>Bacteria</taxon>
        <taxon>Thermotogati</taxon>
        <taxon>Deinococcota</taxon>
        <taxon>Deinococci</taxon>
        <taxon>Deinococcales</taxon>
        <taxon>Deinococcaceae</taxon>
        <taxon>Deinococcus</taxon>
    </lineage>
</organism>